<sequence length="206" mass="23311">MIPSAPLVFLDANVLYSRTLRDWISLLALEGDCAVFDLRYSEDVLAEWMYRLRRKRPEHSEQAIGGQRRRFVQAFPYGFVTGYSPNDVPCPPDPEDRHVLAAAVHGRADILVTDDRRGFPPECVRELLSVLTGDEFLNWVADRSMPLVLRALARQIDYYRRSLVSEDKDAVELIAHLRKAGAPVSPSGSRITSPAADRRRPRNAIP</sequence>
<protein>
    <submittedName>
        <fullName evidence="7">Nucleic acid-binding protein</fullName>
    </submittedName>
</protein>
<proteinExistence type="predicted"/>
<keyword evidence="8" id="KW-1185">Reference proteome</keyword>
<evidence type="ECO:0000256" key="5">
    <source>
        <dbReference type="SAM" id="MobiDB-lite"/>
    </source>
</evidence>
<keyword evidence="3" id="KW-0378">Hydrolase</keyword>
<organism evidence="7 8">
    <name type="scientific">Micromonospora echinospora</name>
    <name type="common">Micromonospora purpurea</name>
    <dbReference type="NCBI Taxonomy" id="1877"/>
    <lineage>
        <taxon>Bacteria</taxon>
        <taxon>Bacillati</taxon>
        <taxon>Actinomycetota</taxon>
        <taxon>Actinomycetes</taxon>
        <taxon>Micromonosporales</taxon>
        <taxon>Micromonosporaceae</taxon>
        <taxon>Micromonospora</taxon>
    </lineage>
</organism>
<evidence type="ECO:0000256" key="2">
    <source>
        <dbReference type="ARBA" id="ARBA00022723"/>
    </source>
</evidence>
<reference evidence="7 8" key="1">
    <citation type="submission" date="2020-08" db="EMBL/GenBank/DDBJ databases">
        <title>Sequencing the genomes of 1000 actinobacteria strains.</title>
        <authorList>
            <person name="Klenk H.-P."/>
        </authorList>
    </citation>
    <scope>NUCLEOTIDE SEQUENCE [LARGE SCALE GENOMIC DNA]</scope>
    <source>
        <strain evidence="7 8">DSM 43036</strain>
    </source>
</reference>
<evidence type="ECO:0000259" key="6">
    <source>
        <dbReference type="Pfam" id="PF13470"/>
    </source>
</evidence>
<dbReference type="EMBL" id="JACHJC010000001">
    <property type="protein sequence ID" value="MBB5116291.1"/>
    <property type="molecule type" value="Genomic_DNA"/>
</dbReference>
<feature type="region of interest" description="Disordered" evidence="5">
    <location>
        <begin position="182"/>
        <end position="206"/>
    </location>
</feature>
<name>A0ABR6MLQ0_MICEC</name>
<evidence type="ECO:0000256" key="1">
    <source>
        <dbReference type="ARBA" id="ARBA00022722"/>
    </source>
</evidence>
<dbReference type="RefSeq" id="WP_311773680.1">
    <property type="nucleotide sequence ID" value="NZ_JACHJC010000001.1"/>
</dbReference>
<keyword evidence="1" id="KW-0540">Nuclease</keyword>
<keyword evidence="4" id="KW-0460">Magnesium</keyword>
<evidence type="ECO:0000256" key="4">
    <source>
        <dbReference type="ARBA" id="ARBA00022842"/>
    </source>
</evidence>
<gene>
    <name evidence="7" type="ORF">FHU28_006130</name>
</gene>
<comment type="caution">
    <text evidence="7">The sequence shown here is derived from an EMBL/GenBank/DDBJ whole genome shotgun (WGS) entry which is preliminary data.</text>
</comment>
<dbReference type="GeneID" id="300296646"/>
<dbReference type="InterPro" id="IPR029060">
    <property type="entry name" value="PIN-like_dom_sf"/>
</dbReference>
<keyword evidence="2" id="KW-0479">Metal-binding</keyword>
<dbReference type="Pfam" id="PF13470">
    <property type="entry name" value="PIN_3"/>
    <property type="match status" value="1"/>
</dbReference>
<evidence type="ECO:0000313" key="7">
    <source>
        <dbReference type="EMBL" id="MBB5116291.1"/>
    </source>
</evidence>
<dbReference type="InterPro" id="IPR002716">
    <property type="entry name" value="PIN_dom"/>
</dbReference>
<accession>A0ABR6MLQ0</accession>
<dbReference type="SUPFAM" id="SSF88723">
    <property type="entry name" value="PIN domain-like"/>
    <property type="match status" value="1"/>
</dbReference>
<feature type="domain" description="PIN" evidence="6">
    <location>
        <begin position="8"/>
        <end position="117"/>
    </location>
</feature>
<evidence type="ECO:0000313" key="8">
    <source>
        <dbReference type="Proteomes" id="UP000618986"/>
    </source>
</evidence>
<evidence type="ECO:0000256" key="3">
    <source>
        <dbReference type="ARBA" id="ARBA00022801"/>
    </source>
</evidence>
<dbReference type="Proteomes" id="UP000618986">
    <property type="component" value="Unassembled WGS sequence"/>
</dbReference>